<accession>A0A833QVX3</accession>
<evidence type="ECO:0000313" key="4">
    <source>
        <dbReference type="EMBL" id="KAF3333940.1"/>
    </source>
</evidence>
<dbReference type="PRINTS" id="PR00305">
    <property type="entry name" value="1433ZETA"/>
</dbReference>
<sequence>MARSNEVYLAKLAEQAERYDDMIESIKRVCEINADLSVEERNLLSVAYKNKVGSRRASWRIITANEQKEEQKGETEHLRLIKIYRQKVEAEQEQICNDAINVIDTYLIPQASNAEAIVFYKKMKGDYYRYLSEIKVGDDRVNIANEAMKAYRACIATEDLAVTHPIRLGLALNYSVFFYEIYHNAVRACQLAKTAFEEAVPELDTLSEETYKDSTLIMQLLRDNLTLWQADLPNEVQVESVANLT</sequence>
<evidence type="ECO:0000313" key="5">
    <source>
        <dbReference type="Proteomes" id="UP000623129"/>
    </source>
</evidence>
<keyword evidence="5" id="KW-1185">Reference proteome</keyword>
<comment type="similarity">
    <text evidence="1">Belongs to the 14-3-3 family.</text>
</comment>
<evidence type="ECO:0000259" key="3">
    <source>
        <dbReference type="SMART" id="SM00101"/>
    </source>
</evidence>
<dbReference type="InterPro" id="IPR036815">
    <property type="entry name" value="14-3-3_dom_sf"/>
</dbReference>
<evidence type="ECO:0000256" key="1">
    <source>
        <dbReference type="ARBA" id="ARBA00006141"/>
    </source>
</evidence>
<organism evidence="4 5">
    <name type="scientific">Carex littledalei</name>
    <dbReference type="NCBI Taxonomy" id="544730"/>
    <lineage>
        <taxon>Eukaryota</taxon>
        <taxon>Viridiplantae</taxon>
        <taxon>Streptophyta</taxon>
        <taxon>Embryophyta</taxon>
        <taxon>Tracheophyta</taxon>
        <taxon>Spermatophyta</taxon>
        <taxon>Magnoliopsida</taxon>
        <taxon>Liliopsida</taxon>
        <taxon>Poales</taxon>
        <taxon>Cyperaceae</taxon>
        <taxon>Cyperoideae</taxon>
        <taxon>Cariceae</taxon>
        <taxon>Carex</taxon>
        <taxon>Carex subgen. Euthyceras</taxon>
    </lineage>
</organism>
<gene>
    <name evidence="4" type="ORF">FCM35_KLT01631</name>
</gene>
<feature type="domain" description="14-3-3" evidence="3">
    <location>
        <begin position="3"/>
        <end position="242"/>
    </location>
</feature>
<dbReference type="CDD" id="cd08774">
    <property type="entry name" value="14-3-3"/>
    <property type="match status" value="1"/>
</dbReference>
<dbReference type="PIRSF" id="PIRSF000868">
    <property type="entry name" value="14-3-3"/>
    <property type="match status" value="1"/>
</dbReference>
<protein>
    <submittedName>
        <fullName evidence="4">14-3-3-like protein GF14 iota</fullName>
    </submittedName>
</protein>
<comment type="caution">
    <text evidence="4">The sequence shown here is derived from an EMBL/GenBank/DDBJ whole genome shotgun (WGS) entry which is preliminary data.</text>
</comment>
<dbReference type="OrthoDB" id="10260625at2759"/>
<dbReference type="SMART" id="SM00101">
    <property type="entry name" value="14_3_3"/>
    <property type="match status" value="1"/>
</dbReference>
<dbReference type="InterPro" id="IPR000308">
    <property type="entry name" value="14-3-3"/>
</dbReference>
<dbReference type="InterPro" id="IPR023410">
    <property type="entry name" value="14-3-3_domain"/>
</dbReference>
<dbReference type="Gene3D" id="1.20.190.20">
    <property type="entry name" value="14-3-3 domain"/>
    <property type="match status" value="1"/>
</dbReference>
<dbReference type="EMBL" id="SWLB01000010">
    <property type="protein sequence ID" value="KAF3333940.1"/>
    <property type="molecule type" value="Genomic_DNA"/>
</dbReference>
<evidence type="ECO:0000256" key="2">
    <source>
        <dbReference type="PIRSR" id="PIRSR000868-1"/>
    </source>
</evidence>
<feature type="site" description="Interaction with phosphoserine on interacting protein" evidence="2">
    <location>
        <position position="129"/>
    </location>
</feature>
<name>A0A833QVX3_9POAL</name>
<dbReference type="Pfam" id="PF00244">
    <property type="entry name" value="14-3-3"/>
    <property type="match status" value="1"/>
</dbReference>
<dbReference type="Proteomes" id="UP000623129">
    <property type="component" value="Unassembled WGS sequence"/>
</dbReference>
<feature type="site" description="Interaction with phosphoserine on interacting protein" evidence="2">
    <location>
        <position position="56"/>
    </location>
</feature>
<reference evidence="4" key="1">
    <citation type="submission" date="2020-01" db="EMBL/GenBank/DDBJ databases">
        <title>Genome sequence of Kobresia littledalei, the first chromosome-level genome in the family Cyperaceae.</title>
        <authorList>
            <person name="Qu G."/>
        </authorList>
    </citation>
    <scope>NUCLEOTIDE SEQUENCE</scope>
    <source>
        <strain evidence="4">C.B.Clarke</strain>
        <tissue evidence="4">Leaf</tissue>
    </source>
</reference>
<proteinExistence type="inferred from homology"/>
<dbReference type="SUPFAM" id="SSF48445">
    <property type="entry name" value="14-3-3 protein"/>
    <property type="match status" value="1"/>
</dbReference>
<dbReference type="AlphaFoldDB" id="A0A833QVX3"/>
<dbReference type="PANTHER" id="PTHR18860">
    <property type="entry name" value="14-3-3 PROTEIN"/>
    <property type="match status" value="1"/>
</dbReference>